<dbReference type="EMBL" id="CM016762">
    <property type="protein sequence ID" value="TMS37867.1"/>
    <property type="molecule type" value="Genomic_DNA"/>
</dbReference>
<keyword evidence="2" id="KW-1185">Reference proteome</keyword>
<dbReference type="AlphaFoldDB" id="A0A4U8V082"/>
<gene>
    <name evidence="1" type="ORF">L596_004710</name>
</gene>
<organism evidence="1 2">
    <name type="scientific">Steinernema carpocapsae</name>
    <name type="common">Entomopathogenic nematode</name>
    <dbReference type="NCBI Taxonomy" id="34508"/>
    <lineage>
        <taxon>Eukaryota</taxon>
        <taxon>Metazoa</taxon>
        <taxon>Ecdysozoa</taxon>
        <taxon>Nematoda</taxon>
        <taxon>Chromadorea</taxon>
        <taxon>Rhabditida</taxon>
        <taxon>Tylenchina</taxon>
        <taxon>Panagrolaimomorpha</taxon>
        <taxon>Strongyloidoidea</taxon>
        <taxon>Steinernematidae</taxon>
        <taxon>Steinernema</taxon>
    </lineage>
</organism>
<sequence>MPVFRTRDVDARMTGLLAQVLINVRFHNCVYSLFTDYFNVSSLQNTELRRVKLSSVPLSSVVSRCTNVEEAQGVMVAIRNCHQHKDRIE</sequence>
<comment type="caution">
    <text evidence="1">The sequence shown here is derived from an EMBL/GenBank/DDBJ whole genome shotgun (WGS) entry which is preliminary data.</text>
</comment>
<protein>
    <submittedName>
        <fullName evidence="1">Uncharacterized protein</fullName>
    </submittedName>
</protein>
<dbReference type="Proteomes" id="UP000298663">
    <property type="component" value="Chromosome X"/>
</dbReference>
<proteinExistence type="predicted"/>
<dbReference type="EMBL" id="AZBU02000001">
    <property type="protein sequence ID" value="TMS37867.1"/>
    <property type="molecule type" value="Genomic_DNA"/>
</dbReference>
<evidence type="ECO:0000313" key="2">
    <source>
        <dbReference type="Proteomes" id="UP000298663"/>
    </source>
</evidence>
<evidence type="ECO:0000313" key="1">
    <source>
        <dbReference type="EMBL" id="TMS37867.1"/>
    </source>
</evidence>
<reference evidence="1 2" key="2">
    <citation type="journal article" date="2019" name="G3 (Bethesda)">
        <title>Hybrid Assembly of the Genome of the Entomopathogenic Nematode Steinernema carpocapsae Identifies the X-Chromosome.</title>
        <authorList>
            <person name="Serra L."/>
            <person name="Macchietto M."/>
            <person name="Macias-Munoz A."/>
            <person name="McGill C.J."/>
            <person name="Rodriguez I.M."/>
            <person name="Rodriguez B."/>
            <person name="Murad R."/>
            <person name="Mortazavi A."/>
        </authorList>
    </citation>
    <scope>NUCLEOTIDE SEQUENCE [LARGE SCALE GENOMIC DNA]</scope>
    <source>
        <strain evidence="1 2">ALL</strain>
    </source>
</reference>
<reference evidence="1 2" key="1">
    <citation type="journal article" date="2015" name="Genome Biol.">
        <title>Comparative genomics of Steinernema reveals deeply conserved gene regulatory networks.</title>
        <authorList>
            <person name="Dillman A.R."/>
            <person name="Macchietto M."/>
            <person name="Porter C.F."/>
            <person name="Rogers A."/>
            <person name="Williams B."/>
            <person name="Antoshechkin I."/>
            <person name="Lee M.M."/>
            <person name="Goodwin Z."/>
            <person name="Lu X."/>
            <person name="Lewis E.E."/>
            <person name="Goodrich-Blair H."/>
            <person name="Stock S.P."/>
            <person name="Adams B.J."/>
            <person name="Sternberg P.W."/>
            <person name="Mortazavi A."/>
        </authorList>
    </citation>
    <scope>NUCLEOTIDE SEQUENCE [LARGE SCALE GENOMIC DNA]</scope>
    <source>
        <strain evidence="1 2">ALL</strain>
    </source>
</reference>
<name>A0A4U8V082_STECR</name>
<accession>A0A4U8V082</accession>